<evidence type="ECO:0000313" key="2">
    <source>
        <dbReference type="Proteomes" id="UP000179360"/>
    </source>
</evidence>
<dbReference type="AlphaFoldDB" id="A0A1F6THU7"/>
<dbReference type="EMBL" id="MFSY01000115">
    <property type="protein sequence ID" value="OGI44659.1"/>
    <property type="molecule type" value="Genomic_DNA"/>
</dbReference>
<evidence type="ECO:0000313" key="1">
    <source>
        <dbReference type="EMBL" id="OGI44659.1"/>
    </source>
</evidence>
<gene>
    <name evidence="1" type="ORF">A2637_04530</name>
</gene>
<dbReference type="NCBIfam" id="TIGR02807">
    <property type="entry name" value="cas6_cmx6"/>
    <property type="match status" value="1"/>
</dbReference>
<dbReference type="InterPro" id="IPR014174">
    <property type="entry name" value="CRISPR-assoc_prot_Cas6/Cmx6"/>
</dbReference>
<dbReference type="STRING" id="1817764.A2637_04530"/>
<dbReference type="Pfam" id="PF09559">
    <property type="entry name" value="Cas6"/>
    <property type="match status" value="1"/>
</dbReference>
<protein>
    <submittedName>
        <fullName evidence="1">Type I-MYXAN CRISPR-associated protein Cas6/Cmx6</fullName>
    </submittedName>
</protein>
<reference evidence="1 2" key="1">
    <citation type="journal article" date="2016" name="Nat. Commun.">
        <title>Thousands of microbial genomes shed light on interconnected biogeochemical processes in an aquifer system.</title>
        <authorList>
            <person name="Anantharaman K."/>
            <person name="Brown C.T."/>
            <person name="Hug L.A."/>
            <person name="Sharon I."/>
            <person name="Castelle C.J."/>
            <person name="Probst A.J."/>
            <person name="Thomas B.C."/>
            <person name="Singh A."/>
            <person name="Wilkins M.J."/>
            <person name="Karaoz U."/>
            <person name="Brodie E.L."/>
            <person name="Williams K.H."/>
            <person name="Hubbard S.S."/>
            <person name="Banfield J.F."/>
        </authorList>
    </citation>
    <scope>NUCLEOTIDE SEQUENCE [LARGE SCALE GENOMIC DNA]</scope>
</reference>
<comment type="caution">
    <text evidence="1">The sequence shown here is derived from an EMBL/GenBank/DDBJ whole genome shotgun (WGS) entry which is preliminary data.</text>
</comment>
<name>A0A1F6THU7_9PROT</name>
<proteinExistence type="predicted"/>
<sequence>MFWQDENTDPERFVVPDDVVDLAFGIQCRALPVDHAWALSEAVLGVLPWIAAEEGAGVHAIHVAESGNGWVRPERADDLLYLSRRTPLVLRLPKHRIEDARRLTGATLNVAGNEMRVGAAAARPLSAAPTIFSRYVLSEESDEAAFMRAAATRLKEMGIEPRKMLCGMERVIATPERALRTRSLMLADLPPAESVRLQQRGLGSGRSLGCGLFVAHKDIREVGAP</sequence>
<organism evidence="1 2">
    <name type="scientific">Candidatus Muproteobacteria bacterium RIFCSPHIGHO2_01_FULL_65_16</name>
    <dbReference type="NCBI Taxonomy" id="1817764"/>
    <lineage>
        <taxon>Bacteria</taxon>
        <taxon>Pseudomonadati</taxon>
        <taxon>Pseudomonadota</taxon>
        <taxon>Candidatus Muproteobacteria</taxon>
    </lineage>
</organism>
<dbReference type="Proteomes" id="UP000179360">
    <property type="component" value="Unassembled WGS sequence"/>
</dbReference>
<accession>A0A1F6THU7</accession>